<dbReference type="Proteomes" id="UP000036202">
    <property type="component" value="Chromosome"/>
</dbReference>
<dbReference type="PANTHER" id="PTHR43617">
    <property type="entry name" value="L-AMINO ACID N-ACETYLTRANSFERASE"/>
    <property type="match status" value="1"/>
</dbReference>
<evidence type="ECO:0000259" key="1">
    <source>
        <dbReference type="PROSITE" id="PS51186"/>
    </source>
</evidence>
<accession>A0A0H4KB85</accession>
<evidence type="ECO:0000313" key="2">
    <source>
        <dbReference type="EMBL" id="AKO91347.1"/>
    </source>
</evidence>
<sequence>MNFRKATLGDFRALNTLLFESQRMHANALPELFSISRTVIPYPDYQTMIHGSNFHILVAEEYGKLIGYSITELTATSSGIGRSSSRAAYMYYLGVDTSHQKSGIGRKLFEEVKKWAIQNKARTIHLNVWSFNQNAVAFYNRLGMKEIGKLMSYELH</sequence>
<dbReference type="Pfam" id="PF00583">
    <property type="entry name" value="Acetyltransf_1"/>
    <property type="match status" value="1"/>
</dbReference>
<gene>
    <name evidence="2" type="ORF">BEH_04015</name>
</gene>
<dbReference type="RefSeq" id="WP_040057131.1">
    <property type="nucleotide sequence ID" value="NZ_CP011974.1"/>
</dbReference>
<dbReference type="SUPFAM" id="SSF55729">
    <property type="entry name" value="Acyl-CoA N-acyltransferases (Nat)"/>
    <property type="match status" value="1"/>
</dbReference>
<name>A0A0H4KB85_9BACI</name>
<reference evidence="3" key="2">
    <citation type="submission" date="2015-06" db="EMBL/GenBank/DDBJ databases">
        <title>Genome Sequence of Bacillus endophyticus and Analysis of its Companion Mechanism in the Ketogulonigenium vulgare-Bacillus strain Consortium.</title>
        <authorList>
            <person name="Jia N."/>
            <person name="Du J."/>
            <person name="Ding M.-Z."/>
            <person name="Gao F."/>
            <person name="Yuan Y.-J."/>
        </authorList>
    </citation>
    <scope>NUCLEOTIDE SEQUENCE [LARGE SCALE GENOMIC DNA]</scope>
    <source>
        <strain evidence="3">Hbe603</strain>
    </source>
</reference>
<feature type="domain" description="N-acetyltransferase" evidence="1">
    <location>
        <begin position="1"/>
        <end position="156"/>
    </location>
</feature>
<dbReference type="AlphaFoldDB" id="A0A0H4KB85"/>
<protein>
    <recommendedName>
        <fullName evidence="1">N-acetyltransferase domain-containing protein</fullName>
    </recommendedName>
</protein>
<organism evidence="2 3">
    <name type="scientific">Priestia filamentosa</name>
    <dbReference type="NCBI Taxonomy" id="1402861"/>
    <lineage>
        <taxon>Bacteria</taxon>
        <taxon>Bacillati</taxon>
        <taxon>Bacillota</taxon>
        <taxon>Bacilli</taxon>
        <taxon>Bacillales</taxon>
        <taxon>Bacillaceae</taxon>
        <taxon>Priestia</taxon>
    </lineage>
</organism>
<dbReference type="InterPro" id="IPR016181">
    <property type="entry name" value="Acyl_CoA_acyltransferase"/>
</dbReference>
<dbReference type="CDD" id="cd04301">
    <property type="entry name" value="NAT_SF"/>
    <property type="match status" value="1"/>
</dbReference>
<dbReference type="KEGG" id="beo:BEH_04015"/>
<dbReference type="EMBL" id="CP011974">
    <property type="protein sequence ID" value="AKO91347.1"/>
    <property type="molecule type" value="Genomic_DNA"/>
</dbReference>
<dbReference type="InterPro" id="IPR050276">
    <property type="entry name" value="MshD_Acetyltransferase"/>
</dbReference>
<keyword evidence="3" id="KW-1185">Reference proteome</keyword>
<dbReference type="GO" id="GO:0016747">
    <property type="term" value="F:acyltransferase activity, transferring groups other than amino-acyl groups"/>
    <property type="evidence" value="ECO:0007669"/>
    <property type="project" value="InterPro"/>
</dbReference>
<proteinExistence type="predicted"/>
<reference evidence="2 3" key="1">
    <citation type="journal article" date="2015" name="PLoS ONE">
        <title>Genome Sequence of Bacillus endophyticus and Analysis of Its Companion Mechanism in the Ketogulonigenium vulgare-Bacillus Strain Consortium.</title>
        <authorList>
            <person name="Jia N."/>
            <person name="Du J."/>
            <person name="Ding M.Z."/>
            <person name="Gao F."/>
            <person name="Yuan Y.J."/>
        </authorList>
    </citation>
    <scope>NUCLEOTIDE SEQUENCE [LARGE SCALE GENOMIC DNA]</scope>
    <source>
        <strain evidence="2 3">Hbe603</strain>
    </source>
</reference>
<dbReference type="InterPro" id="IPR000182">
    <property type="entry name" value="GNAT_dom"/>
</dbReference>
<dbReference type="OrthoDB" id="9805924at2"/>
<dbReference type="PATRIC" id="fig|135735.6.peg.765"/>
<evidence type="ECO:0000313" key="3">
    <source>
        <dbReference type="Proteomes" id="UP000036202"/>
    </source>
</evidence>
<dbReference type="PROSITE" id="PS51186">
    <property type="entry name" value="GNAT"/>
    <property type="match status" value="1"/>
</dbReference>
<dbReference type="Gene3D" id="3.40.630.30">
    <property type="match status" value="1"/>
</dbReference>